<dbReference type="KEGG" id="mbe:MBM_05620"/>
<keyword evidence="3" id="KW-1185">Reference proteome</keyword>
<dbReference type="GeneID" id="18761555"/>
<dbReference type="InParanoid" id="K1WTD1"/>
<proteinExistence type="predicted"/>
<evidence type="ECO:0000256" key="1">
    <source>
        <dbReference type="SAM" id="MobiDB-lite"/>
    </source>
</evidence>
<protein>
    <submittedName>
        <fullName evidence="2">Uncharacterized protein</fullName>
    </submittedName>
</protein>
<accession>K1WTD1</accession>
<dbReference type="EMBL" id="JH921439">
    <property type="protein sequence ID" value="EKD16326.1"/>
    <property type="molecule type" value="Genomic_DNA"/>
</dbReference>
<dbReference type="AlphaFoldDB" id="K1WTD1"/>
<dbReference type="RefSeq" id="XP_007293509.1">
    <property type="nucleotide sequence ID" value="XM_007293447.1"/>
</dbReference>
<evidence type="ECO:0000313" key="3">
    <source>
        <dbReference type="Proteomes" id="UP000006753"/>
    </source>
</evidence>
<dbReference type="OrthoDB" id="10625747at2759"/>
<dbReference type="Proteomes" id="UP000006753">
    <property type="component" value="Unassembled WGS sequence"/>
</dbReference>
<sequence length="127" mass="13687">MATQPQSLPVAVARNIAALIPEGEVKKRVPADLSAATLALEKLQGTDLAPGLKPPTVQTKLWRSVQDHGQGSVDLRTQQMRRRGAADRGPALYTSKAFERRGLLTDITQSGSCLQYACDLIIPNPGR</sequence>
<reference evidence="2 3" key="1">
    <citation type="journal article" date="2012" name="BMC Genomics">
        <title>Sequencing the genome of Marssonina brunnea reveals fungus-poplar co-evolution.</title>
        <authorList>
            <person name="Zhu S."/>
            <person name="Cao Y.-Z."/>
            <person name="Jiang C."/>
            <person name="Tan B.-Y."/>
            <person name="Wang Z."/>
            <person name="Feng S."/>
            <person name="Zhang L."/>
            <person name="Su X.-H."/>
            <person name="Brejova B."/>
            <person name="Vinar T."/>
            <person name="Xu M."/>
            <person name="Wang M.-X."/>
            <person name="Zhang S.-G."/>
            <person name="Huang M.-R."/>
            <person name="Wu R."/>
            <person name="Zhou Y."/>
        </authorList>
    </citation>
    <scope>NUCLEOTIDE SEQUENCE [LARGE SCALE GENOMIC DNA]</scope>
    <source>
        <strain evidence="2 3">MB_m1</strain>
    </source>
</reference>
<feature type="region of interest" description="Disordered" evidence="1">
    <location>
        <begin position="64"/>
        <end position="88"/>
    </location>
</feature>
<dbReference type="HOGENOM" id="CLU_1971009_0_0_1"/>
<name>K1WTD1_MARBU</name>
<organism evidence="2 3">
    <name type="scientific">Marssonina brunnea f. sp. multigermtubi (strain MB_m1)</name>
    <name type="common">Marssonina leaf spot fungus</name>
    <dbReference type="NCBI Taxonomy" id="1072389"/>
    <lineage>
        <taxon>Eukaryota</taxon>
        <taxon>Fungi</taxon>
        <taxon>Dikarya</taxon>
        <taxon>Ascomycota</taxon>
        <taxon>Pezizomycotina</taxon>
        <taxon>Leotiomycetes</taxon>
        <taxon>Helotiales</taxon>
        <taxon>Drepanopezizaceae</taxon>
        <taxon>Drepanopeziza</taxon>
    </lineage>
</organism>
<gene>
    <name evidence="2" type="ORF">MBM_05620</name>
</gene>
<evidence type="ECO:0000313" key="2">
    <source>
        <dbReference type="EMBL" id="EKD16326.1"/>
    </source>
</evidence>